<feature type="compositionally biased region" description="Polar residues" evidence="4">
    <location>
        <begin position="180"/>
        <end position="200"/>
    </location>
</feature>
<dbReference type="GO" id="GO:0008757">
    <property type="term" value="F:S-adenosylmethionine-dependent methyltransferase activity"/>
    <property type="evidence" value="ECO:0007669"/>
    <property type="project" value="InterPro"/>
</dbReference>
<gene>
    <name evidence="6" type="ORF">IV203_004501</name>
</gene>
<dbReference type="PANTHER" id="PTHR12303">
    <property type="entry name" value="CARNOSINE N-METHYLTRANSFERASE"/>
    <property type="match status" value="1"/>
</dbReference>
<reference evidence="6" key="1">
    <citation type="journal article" date="2021" name="Sci. Rep.">
        <title>Diploid genomic architecture of Nitzschia inconspicua, an elite biomass production diatom.</title>
        <authorList>
            <person name="Oliver A."/>
            <person name="Podell S."/>
            <person name="Pinowska A."/>
            <person name="Traller J.C."/>
            <person name="Smith S.R."/>
            <person name="McClure R."/>
            <person name="Beliaev A."/>
            <person name="Bohutskyi P."/>
            <person name="Hill E.A."/>
            <person name="Rabines A."/>
            <person name="Zheng H."/>
            <person name="Allen L.Z."/>
            <person name="Kuo A."/>
            <person name="Grigoriev I.V."/>
            <person name="Allen A.E."/>
            <person name="Hazlebeck D."/>
            <person name="Allen E.E."/>
        </authorList>
    </citation>
    <scope>NUCLEOTIDE SEQUENCE</scope>
    <source>
        <strain evidence="6">Hildebrandi</strain>
    </source>
</reference>
<dbReference type="OrthoDB" id="978at2759"/>
<protein>
    <submittedName>
        <fullName evidence="6">N2227-like protein</fullName>
    </submittedName>
</protein>
<name>A0A9K3L3X4_9STRA</name>
<dbReference type="Pfam" id="PF07942">
    <property type="entry name" value="CARME"/>
    <property type="match status" value="1"/>
</dbReference>
<dbReference type="Proteomes" id="UP000693970">
    <property type="component" value="Unassembled WGS sequence"/>
</dbReference>
<keyword evidence="1" id="KW-0489">Methyltransferase</keyword>
<dbReference type="AlphaFoldDB" id="A0A9K3L3X4"/>
<evidence type="ECO:0000256" key="2">
    <source>
        <dbReference type="ARBA" id="ARBA00022679"/>
    </source>
</evidence>
<dbReference type="SMART" id="SM01296">
    <property type="entry name" value="N2227"/>
    <property type="match status" value="1"/>
</dbReference>
<accession>A0A9K3L3X4</accession>
<evidence type="ECO:0000313" key="6">
    <source>
        <dbReference type="EMBL" id="KAG7355145.1"/>
    </source>
</evidence>
<comment type="caution">
    <text evidence="6">The sequence shown here is derived from an EMBL/GenBank/DDBJ whole genome shotgun (WGS) entry which is preliminary data.</text>
</comment>
<keyword evidence="3" id="KW-0949">S-adenosyl-L-methionine</keyword>
<feature type="region of interest" description="Disordered" evidence="4">
    <location>
        <begin position="177"/>
        <end position="202"/>
    </location>
</feature>
<sequence>MQFSEETPGATRVISGHASGLVIATILVCTIVVLFFSSIGRNIHLFGNGSHPSTDLEFMPMIVPFIVLRNTMEGKIGQSRNRYQYPIERLLHTTITDYQNKISQALRGLSHMLEQALTLEATTWIGNKTVAEIGNQESLLSTHIEMRILRMAEALEHNEYLLQQLLGKFQYVMGLPSEPIPQSNKDNSHSSQPFPPSQGNGFKERLSSSTNFFLVDPTTQRNKGNNGAWPLSPLPESESHSYDSAFQIFAHLVRDWTDEGRQIRRSLYTWCCQQVDKYIATNEIQNARILVPGAGMGRLAYQLYQQGHHVEANELSPSMAAAASTILHGKAQGSIYPYVLDVMANEVDSERRYDRTSFPDVPVRANRQGGSLSYIVGDFVGNDGNCFYHDYRREYFDVVVTCFFIDTAHNIYDYVGMINGVLKAKTGIWINVGPVQWHPNAVLRPSVDELKKVLEGLGWQLKVWSIDDSPLSYRDTGGTFVRTTNYEGYRPLRFVAFSTR</sequence>
<keyword evidence="7" id="KW-1185">Reference proteome</keyword>
<dbReference type="GO" id="GO:0032259">
    <property type="term" value="P:methylation"/>
    <property type="evidence" value="ECO:0007669"/>
    <property type="project" value="UniProtKB-KW"/>
</dbReference>
<feature type="transmembrane region" description="Helical" evidence="5">
    <location>
        <begin position="21"/>
        <end position="40"/>
    </location>
</feature>
<evidence type="ECO:0000256" key="3">
    <source>
        <dbReference type="ARBA" id="ARBA00022691"/>
    </source>
</evidence>
<evidence type="ECO:0000256" key="5">
    <source>
        <dbReference type="SAM" id="Phobius"/>
    </source>
</evidence>
<dbReference type="PANTHER" id="PTHR12303:SF6">
    <property type="entry name" value="CARNOSINE N-METHYLTRANSFERASE"/>
    <property type="match status" value="1"/>
</dbReference>
<organism evidence="6 7">
    <name type="scientific">Nitzschia inconspicua</name>
    <dbReference type="NCBI Taxonomy" id="303405"/>
    <lineage>
        <taxon>Eukaryota</taxon>
        <taxon>Sar</taxon>
        <taxon>Stramenopiles</taxon>
        <taxon>Ochrophyta</taxon>
        <taxon>Bacillariophyta</taxon>
        <taxon>Bacillariophyceae</taxon>
        <taxon>Bacillariophycidae</taxon>
        <taxon>Bacillariales</taxon>
        <taxon>Bacillariaceae</taxon>
        <taxon>Nitzschia</taxon>
    </lineage>
</organism>
<dbReference type="InterPro" id="IPR012901">
    <property type="entry name" value="CARME"/>
</dbReference>
<dbReference type="CDD" id="cd02440">
    <property type="entry name" value="AdoMet_MTases"/>
    <property type="match status" value="1"/>
</dbReference>
<dbReference type="EMBL" id="JAGRRH010000016">
    <property type="protein sequence ID" value="KAG7355145.1"/>
    <property type="molecule type" value="Genomic_DNA"/>
</dbReference>
<reference evidence="6" key="2">
    <citation type="submission" date="2021-04" db="EMBL/GenBank/DDBJ databases">
        <authorList>
            <person name="Podell S."/>
        </authorList>
    </citation>
    <scope>NUCLEOTIDE SEQUENCE</scope>
    <source>
        <strain evidence="6">Hildebrandi</strain>
    </source>
</reference>
<evidence type="ECO:0000256" key="1">
    <source>
        <dbReference type="ARBA" id="ARBA00022603"/>
    </source>
</evidence>
<evidence type="ECO:0000256" key="4">
    <source>
        <dbReference type="SAM" id="MobiDB-lite"/>
    </source>
</evidence>
<keyword evidence="5" id="KW-1133">Transmembrane helix</keyword>
<keyword evidence="5" id="KW-0472">Membrane</keyword>
<evidence type="ECO:0000313" key="7">
    <source>
        <dbReference type="Proteomes" id="UP000693970"/>
    </source>
</evidence>
<keyword evidence="5" id="KW-0812">Transmembrane</keyword>
<proteinExistence type="predicted"/>
<keyword evidence="2" id="KW-0808">Transferase</keyword>